<dbReference type="RefSeq" id="WP_130170368.1">
    <property type="nucleotide sequence ID" value="NZ_SHMR01000001.1"/>
</dbReference>
<feature type="transmembrane region" description="Helical" evidence="1">
    <location>
        <begin position="86"/>
        <end position="103"/>
    </location>
</feature>
<evidence type="ECO:0000256" key="1">
    <source>
        <dbReference type="SAM" id="Phobius"/>
    </source>
</evidence>
<gene>
    <name evidence="2" type="ORF">ELS17_09145</name>
</gene>
<reference evidence="2 3" key="1">
    <citation type="submission" date="2019-02" db="EMBL/GenBank/DDBJ databases">
        <title>Genome analysis provides insights into bioremediation potentialities and Haloocin production by Natrinema altunense strain 4.1R isolated from Chott Douz in Tunisian desert.</title>
        <authorList>
            <person name="Najjari A."/>
            <person name="Youssef N."/>
            <person name="Ben Dhia O."/>
            <person name="Ferjani R."/>
            <person name="El Hidri D."/>
            <person name="Ouzari H.I."/>
            <person name="Cherif A."/>
        </authorList>
    </citation>
    <scope>NUCLEOTIDE SEQUENCE [LARGE SCALE GENOMIC DNA]</scope>
    <source>
        <strain evidence="2 3">4.1R</strain>
    </source>
</reference>
<feature type="transmembrane region" description="Helical" evidence="1">
    <location>
        <begin position="56"/>
        <end position="74"/>
    </location>
</feature>
<dbReference type="EMBL" id="SHMR01000001">
    <property type="protein sequence ID" value="RZH69558.1"/>
    <property type="molecule type" value="Genomic_DNA"/>
</dbReference>
<protein>
    <submittedName>
        <fullName evidence="2">DUF3054 domain-containing protein</fullName>
    </submittedName>
</protein>
<evidence type="ECO:0000313" key="2">
    <source>
        <dbReference type="EMBL" id="RZH69558.1"/>
    </source>
</evidence>
<feature type="transmembrane region" description="Helical" evidence="1">
    <location>
        <begin position="20"/>
        <end position="44"/>
    </location>
</feature>
<keyword evidence="1" id="KW-0472">Membrane</keyword>
<keyword evidence="1" id="KW-0812">Transmembrane</keyword>
<dbReference type="Proteomes" id="UP000292704">
    <property type="component" value="Unassembled WGS sequence"/>
</dbReference>
<dbReference type="Pfam" id="PF11255">
    <property type="entry name" value="DUF3054"/>
    <property type="match status" value="1"/>
</dbReference>
<evidence type="ECO:0000313" key="3">
    <source>
        <dbReference type="Proteomes" id="UP000292704"/>
    </source>
</evidence>
<dbReference type="OrthoDB" id="177006at2157"/>
<sequence length="147" mass="15660">MIESRIQPKSVGRIVAEPFVLSLAVVDALVVVAFIGVGLFMHAIEPWAFPAYTLRTATPFVIGWAIAAPLVGAYRRRVLESVERTFAIVAAAWVAATLIGGLIRSSALFPGGAPPAFLIVNAVLGLGFIIPWRLAVTGGHRWRSGRG</sequence>
<dbReference type="InterPro" id="IPR021414">
    <property type="entry name" value="DUF3054"/>
</dbReference>
<comment type="caution">
    <text evidence="2">The sequence shown here is derived from an EMBL/GenBank/DDBJ whole genome shotgun (WGS) entry which is preliminary data.</text>
</comment>
<dbReference type="AlphaFoldDB" id="A0A482XZU9"/>
<accession>A0A482XZU9</accession>
<dbReference type="STRING" id="222984.GCA_000731985_03032"/>
<organism evidence="2 3">
    <name type="scientific">Natrinema altunense</name>
    <dbReference type="NCBI Taxonomy" id="222984"/>
    <lineage>
        <taxon>Archaea</taxon>
        <taxon>Methanobacteriati</taxon>
        <taxon>Methanobacteriota</taxon>
        <taxon>Stenosarchaea group</taxon>
        <taxon>Halobacteria</taxon>
        <taxon>Halobacteriales</taxon>
        <taxon>Natrialbaceae</taxon>
        <taxon>Natrinema</taxon>
    </lineage>
</organism>
<name>A0A482XZU9_9EURY</name>
<feature type="transmembrane region" description="Helical" evidence="1">
    <location>
        <begin position="115"/>
        <end position="136"/>
    </location>
</feature>
<proteinExistence type="predicted"/>
<keyword evidence="1" id="KW-1133">Transmembrane helix</keyword>